<dbReference type="InterPro" id="IPR027417">
    <property type="entry name" value="P-loop_NTPase"/>
</dbReference>
<dbReference type="GO" id="GO:0004386">
    <property type="term" value="F:helicase activity"/>
    <property type="evidence" value="ECO:0007669"/>
    <property type="project" value="UniProtKB-KW"/>
</dbReference>
<dbReference type="Gene3D" id="3.40.50.300">
    <property type="entry name" value="P-loop containing nucleotide triphosphate hydrolases"/>
    <property type="match status" value="1"/>
</dbReference>
<feature type="domain" description="ATP-dependent RNA helicase SUV3 DEXQ-box helicase" evidence="5">
    <location>
        <begin position="14"/>
        <end position="112"/>
    </location>
</feature>
<accession>A0A7J0GDH0</accession>
<dbReference type="PANTHER" id="PTHR12131:SF1">
    <property type="entry name" value="ATP-DEPENDENT RNA HELICASE SUPV3L1, MITOCHONDRIAL-RELATED"/>
    <property type="match status" value="1"/>
</dbReference>
<dbReference type="SUPFAM" id="SSF52540">
    <property type="entry name" value="P-loop containing nucleoside triphosphate hydrolases"/>
    <property type="match status" value="1"/>
</dbReference>
<dbReference type="OrthoDB" id="2429726at2759"/>
<sequence length="113" mass="12513">MLNKNFLSLNASCPHTWYPNAQRKNRNVILHVGPTNSGKTHHALKQLESSSSGIYCGPLRLLAREVANRLNKEKVPIDLITGQETEEVDGAKHKAVTVEMADVTSDYDCAIIE</sequence>
<dbReference type="GO" id="GO:0000965">
    <property type="term" value="P:mitochondrial RNA 3'-end processing"/>
    <property type="evidence" value="ECO:0007669"/>
    <property type="project" value="TreeGrafter"/>
</dbReference>
<gene>
    <name evidence="6" type="ORF">Acr_20g0006190</name>
</gene>
<keyword evidence="3 6" id="KW-0347">Helicase</keyword>
<dbReference type="Proteomes" id="UP000585474">
    <property type="component" value="Unassembled WGS sequence"/>
</dbReference>
<keyword evidence="1" id="KW-0547">Nucleotide-binding</keyword>
<dbReference type="GO" id="GO:0016787">
    <property type="term" value="F:hydrolase activity"/>
    <property type="evidence" value="ECO:0007669"/>
    <property type="project" value="UniProtKB-KW"/>
</dbReference>
<comment type="caution">
    <text evidence="6">The sequence shown here is derived from an EMBL/GenBank/DDBJ whole genome shotgun (WGS) entry which is preliminary data.</text>
</comment>
<dbReference type="Pfam" id="PF22527">
    <property type="entry name" value="DEXQc_Suv3"/>
    <property type="match status" value="1"/>
</dbReference>
<evidence type="ECO:0000259" key="5">
    <source>
        <dbReference type="Pfam" id="PF22527"/>
    </source>
</evidence>
<dbReference type="EMBL" id="BJWL01000020">
    <property type="protein sequence ID" value="GFZ08811.1"/>
    <property type="molecule type" value="Genomic_DNA"/>
</dbReference>
<evidence type="ECO:0000256" key="3">
    <source>
        <dbReference type="ARBA" id="ARBA00022806"/>
    </source>
</evidence>
<dbReference type="GO" id="GO:0005524">
    <property type="term" value="F:ATP binding"/>
    <property type="evidence" value="ECO:0007669"/>
    <property type="project" value="UniProtKB-KW"/>
</dbReference>
<dbReference type="InterPro" id="IPR050699">
    <property type="entry name" value="RNA-DNA_Helicase"/>
</dbReference>
<protein>
    <submittedName>
        <fullName evidence="6">ATP-dependent RNA helicase</fullName>
    </submittedName>
</protein>
<evidence type="ECO:0000313" key="6">
    <source>
        <dbReference type="EMBL" id="GFZ08811.1"/>
    </source>
</evidence>
<organism evidence="6 7">
    <name type="scientific">Actinidia rufa</name>
    <dbReference type="NCBI Taxonomy" id="165716"/>
    <lineage>
        <taxon>Eukaryota</taxon>
        <taxon>Viridiplantae</taxon>
        <taxon>Streptophyta</taxon>
        <taxon>Embryophyta</taxon>
        <taxon>Tracheophyta</taxon>
        <taxon>Spermatophyta</taxon>
        <taxon>Magnoliopsida</taxon>
        <taxon>eudicotyledons</taxon>
        <taxon>Gunneridae</taxon>
        <taxon>Pentapetalae</taxon>
        <taxon>asterids</taxon>
        <taxon>Ericales</taxon>
        <taxon>Actinidiaceae</taxon>
        <taxon>Actinidia</taxon>
    </lineage>
</organism>
<evidence type="ECO:0000256" key="2">
    <source>
        <dbReference type="ARBA" id="ARBA00022801"/>
    </source>
</evidence>
<evidence type="ECO:0000256" key="4">
    <source>
        <dbReference type="ARBA" id="ARBA00022840"/>
    </source>
</evidence>
<dbReference type="PANTHER" id="PTHR12131">
    <property type="entry name" value="ATP-DEPENDENT RNA AND DNA HELICASE"/>
    <property type="match status" value="1"/>
</dbReference>
<evidence type="ECO:0000256" key="1">
    <source>
        <dbReference type="ARBA" id="ARBA00022741"/>
    </source>
</evidence>
<name>A0A7J0GDH0_9ERIC</name>
<keyword evidence="4" id="KW-0067">ATP-binding</keyword>
<keyword evidence="2" id="KW-0378">Hydrolase</keyword>
<dbReference type="FunFam" id="3.40.50.300:FF:003871">
    <property type="entry name" value="DExH-box ATP-dependent RNA helicase DExH18 mitochondrial"/>
    <property type="match status" value="1"/>
</dbReference>
<keyword evidence="7" id="KW-1185">Reference proteome</keyword>
<dbReference type="AlphaFoldDB" id="A0A7J0GDH0"/>
<dbReference type="GO" id="GO:0045025">
    <property type="term" value="C:mitochondrial degradosome"/>
    <property type="evidence" value="ECO:0007669"/>
    <property type="project" value="TreeGrafter"/>
</dbReference>
<evidence type="ECO:0000313" key="7">
    <source>
        <dbReference type="Proteomes" id="UP000585474"/>
    </source>
</evidence>
<reference evidence="6 7" key="1">
    <citation type="submission" date="2019-07" db="EMBL/GenBank/DDBJ databases">
        <title>De Novo Assembly of kiwifruit Actinidia rufa.</title>
        <authorList>
            <person name="Sugita-Konishi S."/>
            <person name="Sato K."/>
            <person name="Mori E."/>
            <person name="Abe Y."/>
            <person name="Kisaki G."/>
            <person name="Hamano K."/>
            <person name="Suezawa K."/>
            <person name="Otani M."/>
            <person name="Fukuda T."/>
            <person name="Manabe T."/>
            <person name="Gomi K."/>
            <person name="Tabuchi M."/>
            <person name="Akimitsu K."/>
            <person name="Kataoka I."/>
        </authorList>
    </citation>
    <scope>NUCLEOTIDE SEQUENCE [LARGE SCALE GENOMIC DNA]</scope>
    <source>
        <strain evidence="7">cv. Fuchu</strain>
    </source>
</reference>
<dbReference type="InterPro" id="IPR055206">
    <property type="entry name" value="DEXQc_SUV3"/>
</dbReference>
<proteinExistence type="predicted"/>